<name>A0A1J1HZA7_9DIPT</name>
<accession>A0A1J1HZA7</accession>
<evidence type="ECO:0000313" key="2">
    <source>
        <dbReference type="Proteomes" id="UP000183832"/>
    </source>
</evidence>
<proteinExistence type="predicted"/>
<organism evidence="1 2">
    <name type="scientific">Clunio marinus</name>
    <dbReference type="NCBI Taxonomy" id="568069"/>
    <lineage>
        <taxon>Eukaryota</taxon>
        <taxon>Metazoa</taxon>
        <taxon>Ecdysozoa</taxon>
        <taxon>Arthropoda</taxon>
        <taxon>Hexapoda</taxon>
        <taxon>Insecta</taxon>
        <taxon>Pterygota</taxon>
        <taxon>Neoptera</taxon>
        <taxon>Endopterygota</taxon>
        <taxon>Diptera</taxon>
        <taxon>Nematocera</taxon>
        <taxon>Chironomoidea</taxon>
        <taxon>Chironomidae</taxon>
        <taxon>Clunio</taxon>
    </lineage>
</organism>
<gene>
    <name evidence="1" type="ORF">CLUMA_CG006201</name>
</gene>
<sequence length="30" mass="3573">MCRLHFMWISSIGPKKCDSIKNWFNICNTV</sequence>
<evidence type="ECO:0000313" key="1">
    <source>
        <dbReference type="EMBL" id="CRK92660.1"/>
    </source>
</evidence>
<dbReference type="AlphaFoldDB" id="A0A1J1HZA7"/>
<protein>
    <submittedName>
        <fullName evidence="1">CLUMA_CG006201, isoform A</fullName>
    </submittedName>
</protein>
<dbReference type="EMBL" id="CVRI01000034">
    <property type="protein sequence ID" value="CRK92660.1"/>
    <property type="molecule type" value="Genomic_DNA"/>
</dbReference>
<keyword evidence="2" id="KW-1185">Reference proteome</keyword>
<dbReference type="Proteomes" id="UP000183832">
    <property type="component" value="Unassembled WGS sequence"/>
</dbReference>
<reference evidence="1 2" key="1">
    <citation type="submission" date="2015-04" db="EMBL/GenBank/DDBJ databases">
        <authorList>
            <person name="Syromyatnikov M.Y."/>
            <person name="Popov V.N."/>
        </authorList>
    </citation>
    <scope>NUCLEOTIDE SEQUENCE [LARGE SCALE GENOMIC DNA]</scope>
</reference>